<protein>
    <submittedName>
        <fullName evidence="3">Aldehyde dehydrogenase</fullName>
    </submittedName>
</protein>
<dbReference type="PANTHER" id="PTHR47495">
    <property type="entry name" value="ALDEHYDE DEHYDROGENASE"/>
    <property type="match status" value="1"/>
</dbReference>
<accession>A0A291MYM8</accession>
<organism evidence="3 4">
    <name type="scientific">Sphingobium yanoikuyae</name>
    <name type="common">Sphingomonas yanoikuyae</name>
    <dbReference type="NCBI Taxonomy" id="13690"/>
    <lineage>
        <taxon>Bacteria</taxon>
        <taxon>Pseudomonadati</taxon>
        <taxon>Pseudomonadota</taxon>
        <taxon>Alphaproteobacteria</taxon>
        <taxon>Sphingomonadales</taxon>
        <taxon>Sphingomonadaceae</taxon>
        <taxon>Sphingobium</taxon>
    </lineage>
</organism>
<dbReference type="Pfam" id="PF20256">
    <property type="entry name" value="MoCoBD_2"/>
    <property type="match status" value="2"/>
</dbReference>
<sequence length="747" mass="79480">MTRSTPPCPATSAGAEPTSASARASSRPRSVPEAALSRRDALRFAAAGGAVFLLGVNLRSASIAAVSDTTTAAFAPDAFIRIAGDGRATLIMPQTEMGQGIYTALSMLIAEELDLPLDGVKLEAAPASDKLYGNPIFKVQATGGSTSVRGYWLPLRNVGASARTMLVAAAARRWRVDPASCRTEAGEVIHDGSGRRAGYGSLAAAAMRETPPTQPTLKMPEQFRLIGRSHRRLDTPEKTNGSLKYGIDAMPEGVRFASLACAPVTGGRITRVDDTQARGLPGVSQIIVLDDLVAVVADTSWGAMRALAAIDIQWSDGEFGSLSTEHLRTALAEAGKSEGTVAVDTGAKPTLSGEDVISEFYELPLLAHAPMEPMNCTVHVTPDSCEVWVGTQVMTMAQRAAAEEAGLSSERVTVHNHLIGGGFGRRLEVDGVRKAVRIARHVDGPVKVVWSREEDIARAPYRSVYGSWMRAAVENGKPVAWGHKVAGPTVVGRWLPPAFDGKIDSDAVDGAAETPYDFPSSYVTWVRHEPRGITTAFWRGVGPNMNVFATESFVDRVAREVERDPLEFRRSLIGKQVRARAVLDLAADKAGWGSPLPDRHGRGISLQYAFGTYVCTIAEVSVDDDGGVRVLRMTSAVDCGTPVNPDGIVSQIQGGIVFGLSAALHGRITITNGRTEQSNFHDYRVVRMDETPRIEVHVVRNAEVPGGIGEPGTVSVQAAVANAIYAATGIHLTRMPVDTALLAKGDI</sequence>
<dbReference type="InterPro" id="IPR052516">
    <property type="entry name" value="N-heterocyclic_Hydroxylase"/>
</dbReference>
<dbReference type="EMBL" id="CP023741">
    <property type="protein sequence ID" value="ATI80008.1"/>
    <property type="molecule type" value="Genomic_DNA"/>
</dbReference>
<name>A0A291MYM8_SPHYA</name>
<proteinExistence type="predicted"/>
<feature type="domain" description="Aldehyde oxidase/xanthine dehydrogenase a/b hammerhead" evidence="2">
    <location>
        <begin position="240"/>
        <end position="318"/>
    </location>
</feature>
<dbReference type="SMART" id="SM01008">
    <property type="entry name" value="Ald_Xan_dh_C"/>
    <property type="match status" value="1"/>
</dbReference>
<feature type="compositionally biased region" description="Low complexity" evidence="1">
    <location>
        <begin position="15"/>
        <end position="32"/>
    </location>
</feature>
<dbReference type="KEGG" id="sya:A6768_08305"/>
<gene>
    <name evidence="3" type="ORF">A6768_08305</name>
</gene>
<dbReference type="AlphaFoldDB" id="A0A291MYM8"/>
<reference evidence="3 4" key="1">
    <citation type="submission" date="2017-10" db="EMBL/GenBank/DDBJ databases">
        <title>Sphingobium yanoikuyae S72.</title>
        <authorList>
            <person name="Sanchez E."/>
            <person name="Bustos P."/>
            <person name="Mendoza P."/>
            <person name="Guo X."/>
            <person name="Mendoza A."/>
        </authorList>
    </citation>
    <scope>NUCLEOTIDE SEQUENCE [LARGE SCALE GENOMIC DNA]</scope>
    <source>
        <strain evidence="3 4">S72</strain>
    </source>
</reference>
<evidence type="ECO:0000313" key="4">
    <source>
        <dbReference type="Proteomes" id="UP000219422"/>
    </source>
</evidence>
<feature type="region of interest" description="Disordered" evidence="1">
    <location>
        <begin position="1"/>
        <end position="32"/>
    </location>
</feature>
<dbReference type="InterPro" id="IPR012368">
    <property type="entry name" value="OxRdtase_Mopterin-bd_su_IorB"/>
</dbReference>
<dbReference type="SUPFAM" id="SSF56003">
    <property type="entry name" value="Molybdenum cofactor-binding domain"/>
    <property type="match status" value="2"/>
</dbReference>
<dbReference type="Gene3D" id="3.90.1170.50">
    <property type="entry name" value="Aldehyde oxidase/xanthine dehydrogenase, a/b hammerhead"/>
    <property type="match status" value="1"/>
</dbReference>
<dbReference type="InterPro" id="IPR000674">
    <property type="entry name" value="Ald_Oxase/Xan_DH_a/b"/>
</dbReference>
<dbReference type="InterPro" id="IPR008274">
    <property type="entry name" value="AldOxase/xan_DH_MoCoBD1"/>
</dbReference>
<dbReference type="InterPro" id="IPR037165">
    <property type="entry name" value="AldOxase/xan_DH_Mopterin-bd_sf"/>
</dbReference>
<evidence type="ECO:0000256" key="1">
    <source>
        <dbReference type="SAM" id="MobiDB-lite"/>
    </source>
</evidence>
<dbReference type="Pfam" id="PF02738">
    <property type="entry name" value="MoCoBD_1"/>
    <property type="match status" value="1"/>
</dbReference>
<dbReference type="GO" id="GO:0016491">
    <property type="term" value="F:oxidoreductase activity"/>
    <property type="evidence" value="ECO:0007669"/>
    <property type="project" value="InterPro"/>
</dbReference>
<dbReference type="PANTHER" id="PTHR47495:SF2">
    <property type="entry name" value="ALDEHYDE DEHYDROGENASE"/>
    <property type="match status" value="1"/>
</dbReference>
<dbReference type="Proteomes" id="UP000219422">
    <property type="component" value="Chromosome"/>
</dbReference>
<evidence type="ECO:0000313" key="3">
    <source>
        <dbReference type="EMBL" id="ATI80008.1"/>
    </source>
</evidence>
<dbReference type="InterPro" id="IPR046867">
    <property type="entry name" value="AldOxase/xan_DH_MoCoBD2"/>
</dbReference>
<dbReference type="Gene3D" id="3.30.365.10">
    <property type="entry name" value="Aldehyde oxidase/xanthine dehydrogenase, molybdopterin binding domain"/>
    <property type="match status" value="4"/>
</dbReference>
<dbReference type="PIRSF" id="PIRSF036389">
    <property type="entry name" value="IOR_B"/>
    <property type="match status" value="1"/>
</dbReference>
<dbReference type="InterPro" id="IPR006311">
    <property type="entry name" value="TAT_signal"/>
</dbReference>
<evidence type="ECO:0000259" key="2">
    <source>
        <dbReference type="SMART" id="SM01008"/>
    </source>
</evidence>
<dbReference type="PROSITE" id="PS51318">
    <property type="entry name" value="TAT"/>
    <property type="match status" value="1"/>
</dbReference>